<dbReference type="RefSeq" id="WP_273585297.1">
    <property type="nucleotide sequence ID" value="NZ_JANHJP010000004.1"/>
</dbReference>
<keyword evidence="2" id="KW-1185">Reference proteome</keyword>
<dbReference type="EMBL" id="JANHJP010000004">
    <property type="protein sequence ID" value="MDC9032084.1"/>
    <property type="molecule type" value="Genomic_DNA"/>
</dbReference>
<comment type="caution">
    <text evidence="1">The sequence shown here is derived from an EMBL/GenBank/DDBJ whole genome shotgun (WGS) entry which is preliminary data.</text>
</comment>
<gene>
    <name evidence="1" type="ORF">M8044_000305</name>
</gene>
<name>A0ABT5L8Z4_9MOLU</name>
<accession>A0ABT5L8Z4</accession>
<evidence type="ECO:0000313" key="1">
    <source>
        <dbReference type="EMBL" id="MDC9032084.1"/>
    </source>
</evidence>
<dbReference type="Gene3D" id="1.10.1740.10">
    <property type="match status" value="1"/>
</dbReference>
<proteinExistence type="predicted"/>
<evidence type="ECO:0000313" key="2">
    <source>
        <dbReference type="Proteomes" id="UP001221763"/>
    </source>
</evidence>
<dbReference type="SUPFAM" id="SSF88946">
    <property type="entry name" value="Sigma2 domain of RNA polymerase sigma factors"/>
    <property type="match status" value="1"/>
</dbReference>
<organism evidence="1 2">
    <name type="scientific">Columbia Basin potato purple top phytoplasma</name>
    <dbReference type="NCBI Taxonomy" id="307134"/>
    <lineage>
        <taxon>Bacteria</taxon>
        <taxon>Bacillati</taxon>
        <taxon>Mycoplasmatota</taxon>
        <taxon>Mollicutes</taxon>
        <taxon>Acholeplasmatales</taxon>
        <taxon>Acholeplasmataceae</taxon>
        <taxon>Candidatus Phytoplasma</taxon>
        <taxon>16SrVI (Clover proliferation group)</taxon>
    </lineage>
</organism>
<evidence type="ECO:0008006" key="3">
    <source>
        <dbReference type="Google" id="ProtNLM"/>
    </source>
</evidence>
<protein>
    <recommendedName>
        <fullName evidence="3">DNA-directed RNA polymerase specialized sigma subunit</fullName>
    </recommendedName>
</protein>
<sequence length="238" mass="29097">MSKNIKNYLKIEQNINKLFYIYFKENKKNYFIREKIFLLFYKYIISHIVRKLKYCPRCLEKKDLINEGSLVINDALLKYIYGVYNCDFTTFTKRKIKQQIDKLIRLSHSPSVPIRIYNKNKKEKKPNQNTESLSSDKYIQKQQIEKYEYNPYYPRNLNPHQLYIKQINHENFLKNMKRKLNPIECQILIYSYGISTNYLDSNYPCILIDQEISLKLNITKKQIYKYREKAIFKLKYRK</sequence>
<reference evidence="1 2" key="1">
    <citation type="journal article" date="2023" name="Plant">
        <title>Draft Genome Sequence Resource of CBPPT1, a 'Candidatus Phytoplasma trifolii'-Related Strain Associated with Potato Purple Top Disease in the Columbia Basin, U.S.A.</title>
        <authorList>
            <person name="Wei W."/>
            <person name="Shao J."/>
            <person name="Bottner-Parker K.D."/>
            <person name="Zhao Y."/>
        </authorList>
    </citation>
    <scope>NUCLEOTIDE SEQUENCE [LARGE SCALE GENOMIC DNA]</scope>
    <source>
        <strain evidence="1 2">CBPPT1</strain>
    </source>
</reference>
<dbReference type="Proteomes" id="UP001221763">
    <property type="component" value="Unassembled WGS sequence"/>
</dbReference>
<dbReference type="InterPro" id="IPR013325">
    <property type="entry name" value="RNA_pol_sigma_r2"/>
</dbReference>